<organism evidence="1 2">
    <name type="scientific">Maribacter vaceletii</name>
    <dbReference type="NCBI Taxonomy" id="1206816"/>
    <lineage>
        <taxon>Bacteria</taxon>
        <taxon>Pseudomonadati</taxon>
        <taxon>Bacteroidota</taxon>
        <taxon>Flavobacteriia</taxon>
        <taxon>Flavobacteriales</taxon>
        <taxon>Flavobacteriaceae</taxon>
        <taxon>Maribacter</taxon>
    </lineage>
</organism>
<keyword evidence="2" id="KW-1185">Reference proteome</keyword>
<dbReference type="Proteomes" id="UP000269412">
    <property type="component" value="Unassembled WGS sequence"/>
</dbReference>
<dbReference type="EMBL" id="RBIQ01000007">
    <property type="protein sequence ID" value="RKR14977.1"/>
    <property type="molecule type" value="Genomic_DNA"/>
</dbReference>
<proteinExistence type="predicted"/>
<evidence type="ECO:0000313" key="2">
    <source>
        <dbReference type="Proteomes" id="UP000269412"/>
    </source>
</evidence>
<protein>
    <recommendedName>
        <fullName evidence="3">SpoIIAA-like protein</fullName>
    </recommendedName>
</protein>
<comment type="caution">
    <text evidence="1">The sequence shown here is derived from an EMBL/GenBank/DDBJ whole genome shotgun (WGS) entry which is preliminary data.</text>
</comment>
<dbReference type="OrthoDB" id="1144611at2"/>
<sequence>MKRIKEYFFYKKPLHILSYDFGDFYLYDNFIVGEVKEDVVISWEAQGKFLVDEFLSIYQDKSQDLIYISHRINDYSVVPSDWLKFKNHDVKFRGYGIVSYTKRGFFNGMLEKVFMPKLQTFTSLKEALVWAKTSESVLVDSSFYML</sequence>
<gene>
    <name evidence="1" type="ORF">CLV91_1059</name>
</gene>
<dbReference type="AlphaFoldDB" id="A0A495EGC3"/>
<reference evidence="1 2" key="1">
    <citation type="submission" date="2018-10" db="EMBL/GenBank/DDBJ databases">
        <title>Genomic Encyclopedia of Archaeal and Bacterial Type Strains, Phase II (KMG-II): from individual species to whole genera.</title>
        <authorList>
            <person name="Goeker M."/>
        </authorList>
    </citation>
    <scope>NUCLEOTIDE SEQUENCE [LARGE SCALE GENOMIC DNA]</scope>
    <source>
        <strain evidence="1 2">DSM 25230</strain>
    </source>
</reference>
<accession>A0A495EGC3</accession>
<evidence type="ECO:0008006" key="3">
    <source>
        <dbReference type="Google" id="ProtNLM"/>
    </source>
</evidence>
<name>A0A495EGC3_9FLAO</name>
<dbReference type="RefSeq" id="WP_121064657.1">
    <property type="nucleotide sequence ID" value="NZ_RBIQ01000007.1"/>
</dbReference>
<evidence type="ECO:0000313" key="1">
    <source>
        <dbReference type="EMBL" id="RKR14977.1"/>
    </source>
</evidence>